<dbReference type="SUPFAM" id="SSF54695">
    <property type="entry name" value="POZ domain"/>
    <property type="match status" value="1"/>
</dbReference>
<dbReference type="CDD" id="cd14733">
    <property type="entry name" value="BACK"/>
    <property type="match status" value="1"/>
</dbReference>
<name>A0A819C3E7_9BILA</name>
<feature type="domain" description="BTB" evidence="1">
    <location>
        <begin position="196"/>
        <end position="264"/>
    </location>
</feature>
<evidence type="ECO:0000259" key="1">
    <source>
        <dbReference type="PROSITE" id="PS50097"/>
    </source>
</evidence>
<comment type="caution">
    <text evidence="2">The sequence shown here is derived from an EMBL/GenBank/DDBJ whole genome shotgun (WGS) entry which is preliminary data.</text>
</comment>
<organism evidence="2 3">
    <name type="scientific">Rotaria sordida</name>
    <dbReference type="NCBI Taxonomy" id="392033"/>
    <lineage>
        <taxon>Eukaryota</taxon>
        <taxon>Metazoa</taxon>
        <taxon>Spiralia</taxon>
        <taxon>Gnathifera</taxon>
        <taxon>Rotifera</taxon>
        <taxon>Eurotatoria</taxon>
        <taxon>Bdelloidea</taxon>
        <taxon>Philodinida</taxon>
        <taxon>Philodinidae</taxon>
        <taxon>Rotaria</taxon>
    </lineage>
</organism>
<dbReference type="EMBL" id="CAJOBE010002224">
    <property type="protein sequence ID" value="CAF3807944.1"/>
    <property type="molecule type" value="Genomic_DNA"/>
</dbReference>
<reference evidence="2" key="1">
    <citation type="submission" date="2021-02" db="EMBL/GenBank/DDBJ databases">
        <authorList>
            <person name="Nowell W R."/>
        </authorList>
    </citation>
    <scope>NUCLEOTIDE SEQUENCE</scope>
</reference>
<dbReference type="SMART" id="SM00225">
    <property type="entry name" value="BTB"/>
    <property type="match status" value="1"/>
</dbReference>
<dbReference type="PROSITE" id="PS50097">
    <property type="entry name" value="BTB"/>
    <property type="match status" value="1"/>
</dbReference>
<accession>A0A819C3E7</accession>
<dbReference type="InterPro" id="IPR000210">
    <property type="entry name" value="BTB/POZ_dom"/>
</dbReference>
<dbReference type="Gene3D" id="3.30.710.10">
    <property type="entry name" value="Potassium Channel Kv1.1, Chain A"/>
    <property type="match status" value="1"/>
</dbReference>
<dbReference type="AlphaFoldDB" id="A0A819C3E7"/>
<evidence type="ECO:0000313" key="3">
    <source>
        <dbReference type="Proteomes" id="UP000663874"/>
    </source>
</evidence>
<protein>
    <recommendedName>
        <fullName evidence="1">BTB domain-containing protein</fullName>
    </recommendedName>
</protein>
<sequence>MNNDSNAMILNEQWVQLIEYCSYKCNYSDSITKDIGIEKLCQATDIHFGDKDKNHNEWILSNNNRKEYLIVSFQTPVFVNEIHIYESLNPGGIVQLDIFECQRTKFYLDKWWTMWQQKSRTDKKILSHNIFKPILRRYRFQSNTIRITLDPRYTDQIGIQAIKLIGSNIFDINLYHITLPQAMMNLYEQILNNTKLDVQFLIDNKIINVHRNILCCRCLYFRTLLLNDFNEKYQIKPIELTDIDYETFIELLFFIYNGTYHKNITYDMAIQCMHYSNKINFLIGKNAALEKICYYLCLDHNLILPMYCSIKQFSSEFDLLLDYIYELCSQYMNEICQQKEFSELDKDLLIDLIYQSTQRHEIREKEKKIIK</sequence>
<evidence type="ECO:0000313" key="2">
    <source>
        <dbReference type="EMBL" id="CAF3807944.1"/>
    </source>
</evidence>
<dbReference type="CDD" id="cd18186">
    <property type="entry name" value="BTB_POZ_ZBTB_KLHL-like"/>
    <property type="match status" value="1"/>
</dbReference>
<dbReference type="PANTHER" id="PTHR24413">
    <property type="entry name" value="SPECKLE-TYPE POZ PROTEIN"/>
    <property type="match status" value="1"/>
</dbReference>
<proteinExistence type="predicted"/>
<dbReference type="Pfam" id="PF00651">
    <property type="entry name" value="BTB"/>
    <property type="match status" value="1"/>
</dbReference>
<dbReference type="Proteomes" id="UP000663874">
    <property type="component" value="Unassembled WGS sequence"/>
</dbReference>
<dbReference type="InterPro" id="IPR011333">
    <property type="entry name" value="SKP1/BTB/POZ_sf"/>
</dbReference>
<gene>
    <name evidence="2" type="ORF">FNK824_LOCUS15393</name>
</gene>